<dbReference type="GO" id="GO:0005886">
    <property type="term" value="C:plasma membrane"/>
    <property type="evidence" value="ECO:0007669"/>
    <property type="project" value="TreeGrafter"/>
</dbReference>
<dbReference type="InterPro" id="IPR050445">
    <property type="entry name" value="Bact_polysacc_biosynth/exp"/>
</dbReference>
<sequence>MGNLGSLASIVGVNMGAAVMTEGSISTAIYPQILNSLPFAREIMETPITVEKSNDQEITLYEYYTRKEYKETNVLAVLKKYTIGLPGTLVSAFRPSKNTQEVTMNTVITPDSSGIVKISRQEQAVYNAIKGSIQYEYNAKEGVIKLGYIFPEPLAAAQVSEQLHKSLEKYVVNYKTEKVQENLAFVEQSYAEARKDFLQKQANLATFQDANRGLITASSRSIEIRLQSEYDIAFTIYSELAKQREQAQLSMKEEKPILTVVNPVIVPLEKSAPRRSTILTVFLFLGLISSTGWVLGKPFIKDLKAEAQRPYGYGVKDITLTKER</sequence>
<evidence type="ECO:0008006" key="3">
    <source>
        <dbReference type="Google" id="ProtNLM"/>
    </source>
</evidence>
<organism evidence="2">
    <name type="scientific">bioreactor metagenome</name>
    <dbReference type="NCBI Taxonomy" id="1076179"/>
    <lineage>
        <taxon>unclassified sequences</taxon>
        <taxon>metagenomes</taxon>
        <taxon>ecological metagenomes</taxon>
    </lineage>
</organism>
<protein>
    <recommendedName>
        <fullName evidence="3">Tyrosine kinase G-rich domain-containing protein</fullName>
    </recommendedName>
</protein>
<dbReference type="GO" id="GO:0004713">
    <property type="term" value="F:protein tyrosine kinase activity"/>
    <property type="evidence" value="ECO:0007669"/>
    <property type="project" value="TreeGrafter"/>
</dbReference>
<dbReference type="EMBL" id="VSSQ01043588">
    <property type="protein sequence ID" value="MPM97289.1"/>
    <property type="molecule type" value="Genomic_DNA"/>
</dbReference>
<accession>A0A645E6Y0</accession>
<evidence type="ECO:0000256" key="1">
    <source>
        <dbReference type="SAM" id="Phobius"/>
    </source>
</evidence>
<keyword evidence="1" id="KW-0812">Transmembrane</keyword>
<name>A0A645E6Y0_9ZZZZ</name>
<proteinExistence type="predicted"/>
<reference evidence="2" key="1">
    <citation type="submission" date="2019-08" db="EMBL/GenBank/DDBJ databases">
        <authorList>
            <person name="Kucharzyk K."/>
            <person name="Murdoch R.W."/>
            <person name="Higgins S."/>
            <person name="Loffler F."/>
        </authorList>
    </citation>
    <scope>NUCLEOTIDE SEQUENCE</scope>
</reference>
<evidence type="ECO:0000313" key="2">
    <source>
        <dbReference type="EMBL" id="MPM97289.1"/>
    </source>
</evidence>
<keyword evidence="1" id="KW-0472">Membrane</keyword>
<dbReference type="AlphaFoldDB" id="A0A645E6Y0"/>
<keyword evidence="1" id="KW-1133">Transmembrane helix</keyword>
<dbReference type="PANTHER" id="PTHR32309:SF13">
    <property type="entry name" value="FERRIC ENTEROBACTIN TRANSPORT PROTEIN FEPE"/>
    <property type="match status" value="1"/>
</dbReference>
<gene>
    <name evidence="2" type="ORF">SDC9_144462</name>
</gene>
<dbReference type="PANTHER" id="PTHR32309">
    <property type="entry name" value="TYROSINE-PROTEIN KINASE"/>
    <property type="match status" value="1"/>
</dbReference>
<feature type="transmembrane region" description="Helical" evidence="1">
    <location>
        <begin position="277"/>
        <end position="296"/>
    </location>
</feature>
<comment type="caution">
    <text evidence="2">The sequence shown here is derived from an EMBL/GenBank/DDBJ whole genome shotgun (WGS) entry which is preliminary data.</text>
</comment>